<name>A0A8E2ATI2_9APHY</name>
<dbReference type="EMBL" id="KV722617">
    <property type="protein sequence ID" value="OCH84990.1"/>
    <property type="molecule type" value="Genomic_DNA"/>
</dbReference>
<evidence type="ECO:0000313" key="1">
    <source>
        <dbReference type="EMBL" id="OCH84990.1"/>
    </source>
</evidence>
<dbReference type="AlphaFoldDB" id="A0A8E2ATI2"/>
<evidence type="ECO:0000313" key="2">
    <source>
        <dbReference type="Proteomes" id="UP000250043"/>
    </source>
</evidence>
<reference evidence="1 2" key="1">
    <citation type="submission" date="2016-07" db="EMBL/GenBank/DDBJ databases">
        <title>Draft genome of the white-rot fungus Obba rivulosa 3A-2.</title>
        <authorList>
            <consortium name="DOE Joint Genome Institute"/>
            <person name="Miettinen O."/>
            <person name="Riley R."/>
            <person name="Acob R."/>
            <person name="Barry K."/>
            <person name="Cullen D."/>
            <person name="De Vries R."/>
            <person name="Hainaut M."/>
            <person name="Hatakka A."/>
            <person name="Henrissat B."/>
            <person name="Hilden K."/>
            <person name="Kuo R."/>
            <person name="Labutti K."/>
            <person name="Lipzen A."/>
            <person name="Makela M.R."/>
            <person name="Sandor L."/>
            <person name="Spatafora J.W."/>
            <person name="Grigoriev I.V."/>
            <person name="Hibbett D.S."/>
        </authorList>
    </citation>
    <scope>NUCLEOTIDE SEQUENCE [LARGE SCALE GENOMIC DNA]</scope>
    <source>
        <strain evidence="1 2">3A-2</strain>
    </source>
</reference>
<accession>A0A8E2ATI2</accession>
<gene>
    <name evidence="1" type="ORF">OBBRIDRAFT_829187</name>
</gene>
<dbReference type="Proteomes" id="UP000250043">
    <property type="component" value="Unassembled WGS sequence"/>
</dbReference>
<keyword evidence="2" id="KW-1185">Reference proteome</keyword>
<organism evidence="1 2">
    <name type="scientific">Obba rivulosa</name>
    <dbReference type="NCBI Taxonomy" id="1052685"/>
    <lineage>
        <taxon>Eukaryota</taxon>
        <taxon>Fungi</taxon>
        <taxon>Dikarya</taxon>
        <taxon>Basidiomycota</taxon>
        <taxon>Agaricomycotina</taxon>
        <taxon>Agaricomycetes</taxon>
        <taxon>Polyporales</taxon>
        <taxon>Gelatoporiaceae</taxon>
        <taxon>Obba</taxon>
    </lineage>
</organism>
<sequence>MADFNIVDGIDGLGRMVFTSFFPLFWMALKYSDDKCNLSQLCEQRDSILARNLAESIPGSAYLVTSPGGPQCISLSLHRVRRVAQSSAGERVELSRKTRAILRAQASTLLSPPVHSHPRLPVELWRMIPEHVGYHRTLLACGCTCKGICETVRDMFDTDIEALLNPEEFISLRSALRERPASVQCLTRVSVSPHTLPAFLVESLGGPVECNVHREIPPVAVA</sequence>
<proteinExistence type="predicted"/>
<protein>
    <submittedName>
        <fullName evidence="1">Uncharacterized protein</fullName>
    </submittedName>
</protein>